<name>A0ACB5RDN0_9CLOT</name>
<organism evidence="1 2">
    <name type="scientific">Inconstantimicrobium mannanitabidum</name>
    <dbReference type="NCBI Taxonomy" id="1604901"/>
    <lineage>
        <taxon>Bacteria</taxon>
        <taxon>Bacillati</taxon>
        <taxon>Bacillota</taxon>
        <taxon>Clostridia</taxon>
        <taxon>Eubacteriales</taxon>
        <taxon>Clostridiaceae</taxon>
        <taxon>Inconstantimicrobium</taxon>
    </lineage>
</organism>
<evidence type="ECO:0000313" key="1">
    <source>
        <dbReference type="EMBL" id="GKX66902.1"/>
    </source>
</evidence>
<dbReference type="Proteomes" id="UP001058074">
    <property type="component" value="Unassembled WGS sequence"/>
</dbReference>
<sequence length="842" mass="100435">MSENDNIKFDEACKLLNVTRYMLIKIAKEHDLEMKIIYENKHKKFLVDKSKIEELVCLQKQFWMQHYTYTFCENKFQSQLYRLKAIKIPRYAKKLQFSSMKANAKDCNYAFAKKEVDYLISQVYRKTDIKINNDYILEHEFMKMLGINKELFNLFIKEYKLECIGIENNRYFLKRDLEFYKERQKQIEDTYITASMAREKYGEKVNDTLWHKCKDKFIVPCYCRQLNGGISFQEYIYREDEVEYYENIKKFYNTVGNNDFETVKLRLNLCIDRLNIFEKTTYTKEKWYDFISEKLIKAKNNSAQSRDLMISIFVRATLDLEELMFRSNVNEVYLVNTSHIKMWFKQVTNMRKREYLYQFLGRVSEDIKLKCEDIKILCKGFKFDKIEKGKVDNNKKAKKDNSESIYSCDIYFKVFIHLTDIKLHTRRTIDCINENKDGVEYLSVWLYTLLHLNNGWRHGDITKFPRIYFKDLLDEYNIDNINWFYSNSISCDKSRRIIARIVQYDFRMSKTDIYGHFFCSDRLAPAIATAILMLEYIYNYMLIGIFPKLDDPIMQFKMSKYNEPGEVLIEKCFRGCQINNFKFSSMKMNRTVLTLIYNTACEISPSGYNALILPKYLRAHIEDMSTIQYIQFTPSQLEFLSEELFERGEFGFITDALLNIVSHKPQKSIDRTKEIKIINNLLGDKQKQEAIGAMLNHFKDEKEEIVQLLNEMSYEECLKVLSKIYMSNLPSRKLDIQCLFSEQGCQFTEGNCEICKYSIPSIYVLKTLCNTLKEEMNLYINTDSIGNKLKLSGKIHRKIDIIMEAIEKYGREYVYNSIDMTRNEFRSLFSRICEVEDLIKLM</sequence>
<accession>A0ACB5RDN0</accession>
<reference evidence="1" key="1">
    <citation type="journal article" date="2025" name="Int. J. Syst. Evol. Microbiol.">
        <title>Inconstantimicrobium mannanitabidum sp. nov., a novel member of the family Clostridiaceae isolated from anoxic soil under the treatment of reductive soil disinfestation.</title>
        <authorList>
            <person name="Ueki A."/>
            <person name="Tonouchi A."/>
            <person name="Honma S."/>
            <person name="Kaku N."/>
            <person name="Ueki K."/>
        </authorList>
    </citation>
    <scope>NUCLEOTIDE SEQUENCE</scope>
    <source>
        <strain evidence="1">TW13</strain>
    </source>
</reference>
<proteinExistence type="predicted"/>
<dbReference type="EMBL" id="BROD01000001">
    <property type="protein sequence ID" value="GKX66902.1"/>
    <property type="molecule type" value="Genomic_DNA"/>
</dbReference>
<comment type="caution">
    <text evidence="1">The sequence shown here is derived from an EMBL/GenBank/DDBJ whole genome shotgun (WGS) entry which is preliminary data.</text>
</comment>
<evidence type="ECO:0000313" key="2">
    <source>
        <dbReference type="Proteomes" id="UP001058074"/>
    </source>
</evidence>
<keyword evidence="2" id="KW-1185">Reference proteome</keyword>
<protein>
    <submittedName>
        <fullName evidence="1">Uncharacterized protein</fullName>
    </submittedName>
</protein>
<gene>
    <name evidence="1" type="ORF">rsdtw13_21600</name>
</gene>